<dbReference type="AlphaFoldDB" id="A0A3B1DJ41"/>
<dbReference type="EMBL" id="UOGJ01000021">
    <property type="protein sequence ID" value="VAX34980.1"/>
    <property type="molecule type" value="Genomic_DNA"/>
</dbReference>
<reference evidence="1" key="1">
    <citation type="submission" date="2018-06" db="EMBL/GenBank/DDBJ databases">
        <authorList>
            <person name="Zhirakovskaya E."/>
        </authorList>
    </citation>
    <scope>NUCLEOTIDE SEQUENCE</scope>
</reference>
<protein>
    <submittedName>
        <fullName evidence="1">Uncharacterized protein</fullName>
    </submittedName>
</protein>
<gene>
    <name evidence="1" type="ORF">MNBD_UNCLBAC01-2136</name>
</gene>
<accession>A0A3B1DJ41</accession>
<organism evidence="1">
    <name type="scientific">hydrothermal vent metagenome</name>
    <dbReference type="NCBI Taxonomy" id="652676"/>
    <lineage>
        <taxon>unclassified sequences</taxon>
        <taxon>metagenomes</taxon>
        <taxon>ecological metagenomes</taxon>
    </lineage>
</organism>
<proteinExistence type="predicted"/>
<name>A0A3B1DJ41_9ZZZZ</name>
<sequence>MKKCKEYKRCGRMLIFALLVFVTSGCDVVKSFQKIEQESVLADETPQLVELIDDEMLAKLIIKPKKFELNVTRDPFKPLEKFSHSKEDAAELTPDEIINGLEYLGVVKINSHYSAFLKMKNAKGVFNISDKVNQMEITDIQENYVLLKKGNKTYHIKRGGSDYEVSY</sequence>
<dbReference type="PROSITE" id="PS51257">
    <property type="entry name" value="PROKAR_LIPOPROTEIN"/>
    <property type="match status" value="1"/>
</dbReference>
<evidence type="ECO:0000313" key="1">
    <source>
        <dbReference type="EMBL" id="VAX34980.1"/>
    </source>
</evidence>